<comment type="catalytic activity">
    <reaction evidence="1">
        <text>ATP + protein L-histidine = ADP + protein N-phospho-L-histidine.</text>
        <dbReference type="EC" id="2.7.13.3"/>
    </reaction>
</comment>
<dbReference type="CDD" id="cd00130">
    <property type="entry name" value="PAS"/>
    <property type="match status" value="1"/>
</dbReference>
<evidence type="ECO:0000256" key="4">
    <source>
        <dbReference type="ARBA" id="ARBA00022553"/>
    </source>
</evidence>
<dbReference type="GO" id="GO:0016020">
    <property type="term" value="C:membrane"/>
    <property type="evidence" value="ECO:0007669"/>
    <property type="project" value="UniProtKB-SubCell"/>
</dbReference>
<evidence type="ECO:0000256" key="10">
    <source>
        <dbReference type="ARBA" id="ARBA00022989"/>
    </source>
</evidence>
<keyword evidence="11" id="KW-0902">Two-component regulatory system</keyword>
<evidence type="ECO:0000256" key="8">
    <source>
        <dbReference type="ARBA" id="ARBA00022777"/>
    </source>
</evidence>
<dbReference type="GO" id="GO:0000155">
    <property type="term" value="F:phosphorelay sensor kinase activity"/>
    <property type="evidence" value="ECO:0007669"/>
    <property type="project" value="InterPro"/>
</dbReference>
<dbReference type="GO" id="GO:0005524">
    <property type="term" value="F:ATP binding"/>
    <property type="evidence" value="ECO:0007669"/>
    <property type="project" value="UniProtKB-KW"/>
</dbReference>
<dbReference type="RefSeq" id="WP_073141642.1">
    <property type="nucleotide sequence ID" value="NZ_FQWQ01000005.1"/>
</dbReference>
<dbReference type="InterPro" id="IPR003661">
    <property type="entry name" value="HisK_dim/P_dom"/>
</dbReference>
<dbReference type="AlphaFoldDB" id="A0A1M5WL68"/>
<dbReference type="GO" id="GO:0000156">
    <property type="term" value="F:phosphorelay response regulator activity"/>
    <property type="evidence" value="ECO:0007669"/>
    <property type="project" value="TreeGrafter"/>
</dbReference>
<dbReference type="Proteomes" id="UP000184212">
    <property type="component" value="Unassembled WGS sequence"/>
</dbReference>
<keyword evidence="6" id="KW-0812">Transmembrane</keyword>
<dbReference type="InterPro" id="IPR036890">
    <property type="entry name" value="HATPase_C_sf"/>
</dbReference>
<dbReference type="InterPro" id="IPR035965">
    <property type="entry name" value="PAS-like_dom_sf"/>
</dbReference>
<evidence type="ECO:0000256" key="5">
    <source>
        <dbReference type="ARBA" id="ARBA00022679"/>
    </source>
</evidence>
<dbReference type="InterPro" id="IPR005467">
    <property type="entry name" value="His_kinase_dom"/>
</dbReference>
<dbReference type="SUPFAM" id="SSF47384">
    <property type="entry name" value="Homodimeric domain of signal transducing histidine kinase"/>
    <property type="match status" value="1"/>
</dbReference>
<dbReference type="InterPro" id="IPR003594">
    <property type="entry name" value="HATPase_dom"/>
</dbReference>
<proteinExistence type="predicted"/>
<dbReference type="GO" id="GO:0030295">
    <property type="term" value="F:protein kinase activator activity"/>
    <property type="evidence" value="ECO:0007669"/>
    <property type="project" value="TreeGrafter"/>
</dbReference>
<dbReference type="GO" id="GO:0006355">
    <property type="term" value="P:regulation of DNA-templated transcription"/>
    <property type="evidence" value="ECO:0007669"/>
    <property type="project" value="InterPro"/>
</dbReference>
<dbReference type="SMART" id="SM00091">
    <property type="entry name" value="PAS"/>
    <property type="match status" value="1"/>
</dbReference>
<keyword evidence="8" id="KW-0418">Kinase</keyword>
<reference evidence="15 16" key="1">
    <citation type="submission" date="2016-11" db="EMBL/GenBank/DDBJ databases">
        <authorList>
            <person name="Jaros S."/>
            <person name="Januszkiewicz K."/>
            <person name="Wedrychowicz H."/>
        </authorList>
    </citation>
    <scope>NUCLEOTIDE SEQUENCE [LARGE SCALE GENOMIC DNA]</scope>
    <source>
        <strain evidence="15 16">DSM 24574</strain>
    </source>
</reference>
<dbReference type="InterPro" id="IPR004358">
    <property type="entry name" value="Sig_transdc_His_kin-like_C"/>
</dbReference>
<evidence type="ECO:0000313" key="16">
    <source>
        <dbReference type="Proteomes" id="UP000184212"/>
    </source>
</evidence>
<dbReference type="PROSITE" id="PS50112">
    <property type="entry name" value="PAS"/>
    <property type="match status" value="1"/>
</dbReference>
<keyword evidence="10" id="KW-1133">Transmembrane helix</keyword>
<dbReference type="PRINTS" id="PR00344">
    <property type="entry name" value="BCTRLSENSOR"/>
</dbReference>
<evidence type="ECO:0000256" key="3">
    <source>
        <dbReference type="ARBA" id="ARBA00012438"/>
    </source>
</evidence>
<dbReference type="Gene3D" id="3.30.565.10">
    <property type="entry name" value="Histidine kinase-like ATPase, C-terminal domain"/>
    <property type="match status" value="1"/>
</dbReference>
<protein>
    <recommendedName>
        <fullName evidence="3">histidine kinase</fullName>
        <ecNumber evidence="3">2.7.13.3</ecNumber>
    </recommendedName>
</protein>
<dbReference type="Pfam" id="PF02518">
    <property type="entry name" value="HATPase_c"/>
    <property type="match status" value="1"/>
</dbReference>
<dbReference type="InterPro" id="IPR013767">
    <property type="entry name" value="PAS_fold"/>
</dbReference>
<dbReference type="Gene3D" id="1.10.287.130">
    <property type="match status" value="1"/>
</dbReference>
<dbReference type="STRING" id="947013.SAMN04488109_5774"/>
<dbReference type="InterPro" id="IPR050351">
    <property type="entry name" value="BphY/WalK/GraS-like"/>
</dbReference>
<dbReference type="EMBL" id="FQWQ01000005">
    <property type="protein sequence ID" value="SHH87884.1"/>
    <property type="molecule type" value="Genomic_DNA"/>
</dbReference>
<evidence type="ECO:0000256" key="6">
    <source>
        <dbReference type="ARBA" id="ARBA00022692"/>
    </source>
</evidence>
<sequence length="354" mass="40841">MENEGMFQEVVENSDDIIIVTDKEFRIRYISSSVHKIFDVAPVSLLGRNIFDYVTRDKEESWKACLNETPHSVVDEVELTVQRDQTIYFDVHVSNLLDHFKVQGLVLKLHNITDQKHKEEELLRSNQQLDQVIYKTTHDLKAPLMSALGLVSIAENAPAEEKDQYIGLIKKSLLKLDSYLEEMNNFFRNEKLALQREKINLAELLADELENLKNLHNGNRVKVLLQADDDGVEWYSDLIRVKTVITNIFSNAIKYQDLQKQNPFIKIATHVDQDFCDIRIEDNGIGIDPEYKEKIFDLFFRATDQSQGTGLGLFIVKDTIDRLKGSIEVRSKKGEGTTFQIRIPNQLQQSIEVE</sequence>
<keyword evidence="7" id="KW-0547">Nucleotide-binding</keyword>
<evidence type="ECO:0000256" key="1">
    <source>
        <dbReference type="ARBA" id="ARBA00000085"/>
    </source>
</evidence>
<dbReference type="OrthoDB" id="9766459at2"/>
<evidence type="ECO:0000259" key="14">
    <source>
        <dbReference type="PROSITE" id="PS50112"/>
    </source>
</evidence>
<keyword evidence="9" id="KW-0067">ATP-binding</keyword>
<evidence type="ECO:0000256" key="12">
    <source>
        <dbReference type="ARBA" id="ARBA00023136"/>
    </source>
</evidence>
<evidence type="ECO:0000256" key="9">
    <source>
        <dbReference type="ARBA" id="ARBA00022840"/>
    </source>
</evidence>
<dbReference type="PANTHER" id="PTHR42878">
    <property type="entry name" value="TWO-COMPONENT HISTIDINE KINASE"/>
    <property type="match status" value="1"/>
</dbReference>
<comment type="subcellular location">
    <subcellularLocation>
        <location evidence="2">Membrane</location>
        <topology evidence="2">Multi-pass membrane protein</topology>
    </subcellularLocation>
</comment>
<gene>
    <name evidence="15" type="ORF">SAMN04488109_5774</name>
</gene>
<dbReference type="Pfam" id="PF00989">
    <property type="entry name" value="PAS"/>
    <property type="match status" value="1"/>
</dbReference>
<dbReference type="PANTHER" id="PTHR42878:SF7">
    <property type="entry name" value="SENSOR HISTIDINE KINASE GLRK"/>
    <property type="match status" value="1"/>
</dbReference>
<accession>A0A1M5WL68</accession>
<dbReference type="SMART" id="SM00388">
    <property type="entry name" value="HisKA"/>
    <property type="match status" value="1"/>
</dbReference>
<keyword evidence="16" id="KW-1185">Reference proteome</keyword>
<dbReference type="EC" id="2.7.13.3" evidence="3"/>
<name>A0A1M5WL68_9BACT</name>
<evidence type="ECO:0000313" key="15">
    <source>
        <dbReference type="EMBL" id="SHH87884.1"/>
    </source>
</evidence>
<dbReference type="Gene3D" id="3.30.450.20">
    <property type="entry name" value="PAS domain"/>
    <property type="match status" value="1"/>
</dbReference>
<dbReference type="GO" id="GO:0007234">
    <property type="term" value="P:osmosensory signaling via phosphorelay pathway"/>
    <property type="evidence" value="ECO:0007669"/>
    <property type="project" value="TreeGrafter"/>
</dbReference>
<dbReference type="PROSITE" id="PS50109">
    <property type="entry name" value="HIS_KIN"/>
    <property type="match status" value="1"/>
</dbReference>
<dbReference type="InterPro" id="IPR000014">
    <property type="entry name" value="PAS"/>
</dbReference>
<organism evidence="15 16">
    <name type="scientific">Chryseolinea serpens</name>
    <dbReference type="NCBI Taxonomy" id="947013"/>
    <lineage>
        <taxon>Bacteria</taxon>
        <taxon>Pseudomonadati</taxon>
        <taxon>Bacteroidota</taxon>
        <taxon>Cytophagia</taxon>
        <taxon>Cytophagales</taxon>
        <taxon>Fulvivirgaceae</taxon>
        <taxon>Chryseolinea</taxon>
    </lineage>
</organism>
<dbReference type="SUPFAM" id="SSF55785">
    <property type="entry name" value="PYP-like sensor domain (PAS domain)"/>
    <property type="match status" value="1"/>
</dbReference>
<dbReference type="SMART" id="SM00387">
    <property type="entry name" value="HATPase_c"/>
    <property type="match status" value="1"/>
</dbReference>
<feature type="domain" description="Histidine kinase" evidence="13">
    <location>
        <begin position="135"/>
        <end position="347"/>
    </location>
</feature>
<keyword evidence="12" id="KW-0472">Membrane</keyword>
<keyword evidence="4" id="KW-0597">Phosphoprotein</keyword>
<evidence type="ECO:0000256" key="11">
    <source>
        <dbReference type="ARBA" id="ARBA00023012"/>
    </source>
</evidence>
<feature type="domain" description="PAS" evidence="14">
    <location>
        <begin position="3"/>
        <end position="60"/>
    </location>
</feature>
<evidence type="ECO:0000256" key="7">
    <source>
        <dbReference type="ARBA" id="ARBA00022741"/>
    </source>
</evidence>
<dbReference type="CDD" id="cd00082">
    <property type="entry name" value="HisKA"/>
    <property type="match status" value="1"/>
</dbReference>
<dbReference type="InterPro" id="IPR036097">
    <property type="entry name" value="HisK_dim/P_sf"/>
</dbReference>
<keyword evidence="5" id="KW-0808">Transferase</keyword>
<dbReference type="NCBIfam" id="TIGR00229">
    <property type="entry name" value="sensory_box"/>
    <property type="match status" value="1"/>
</dbReference>
<dbReference type="SUPFAM" id="SSF55874">
    <property type="entry name" value="ATPase domain of HSP90 chaperone/DNA topoisomerase II/histidine kinase"/>
    <property type="match status" value="1"/>
</dbReference>
<evidence type="ECO:0000259" key="13">
    <source>
        <dbReference type="PROSITE" id="PS50109"/>
    </source>
</evidence>
<evidence type="ECO:0000256" key="2">
    <source>
        <dbReference type="ARBA" id="ARBA00004141"/>
    </source>
</evidence>